<dbReference type="AlphaFoldDB" id="M4B2I9"/>
<dbReference type="VEuPathDB" id="FungiDB:HpaG800487"/>
<organism evidence="1 2">
    <name type="scientific">Hyaloperonospora arabidopsidis (strain Emoy2)</name>
    <name type="common">Downy mildew agent</name>
    <name type="synonym">Peronospora arabidopsidis</name>
    <dbReference type="NCBI Taxonomy" id="559515"/>
    <lineage>
        <taxon>Eukaryota</taxon>
        <taxon>Sar</taxon>
        <taxon>Stramenopiles</taxon>
        <taxon>Oomycota</taxon>
        <taxon>Peronosporomycetes</taxon>
        <taxon>Peronosporales</taxon>
        <taxon>Peronosporaceae</taxon>
        <taxon>Hyaloperonospora</taxon>
    </lineage>
</organism>
<name>M4B2I9_HYAAE</name>
<protein>
    <submittedName>
        <fullName evidence="1">Uncharacterized protein</fullName>
    </submittedName>
</protein>
<keyword evidence="2" id="KW-1185">Reference proteome</keyword>
<accession>M4B2I9</accession>
<dbReference type="EMBL" id="JH597777">
    <property type="status" value="NOT_ANNOTATED_CDS"/>
    <property type="molecule type" value="Genomic_DNA"/>
</dbReference>
<reference evidence="1" key="2">
    <citation type="submission" date="2015-06" db="UniProtKB">
        <authorList>
            <consortium name="EnsemblProtists"/>
        </authorList>
    </citation>
    <scope>IDENTIFICATION</scope>
    <source>
        <strain evidence="1">Emoy2</strain>
    </source>
</reference>
<dbReference type="EnsemblProtists" id="HpaT800487">
    <property type="protein sequence ID" value="HpaP800487"/>
    <property type="gene ID" value="HpaG800487"/>
</dbReference>
<dbReference type="Proteomes" id="UP000011713">
    <property type="component" value="Unassembled WGS sequence"/>
</dbReference>
<dbReference type="InParanoid" id="M4B2I9"/>
<sequence>MQRRFRRQWDFLTYAIVNGLSKRRQQHKANRCVSCNADCGQATWQCGHS</sequence>
<dbReference type="HOGENOM" id="CLU_3145678_0_0_1"/>
<proteinExistence type="predicted"/>
<evidence type="ECO:0000313" key="2">
    <source>
        <dbReference type="Proteomes" id="UP000011713"/>
    </source>
</evidence>
<evidence type="ECO:0000313" key="1">
    <source>
        <dbReference type="EnsemblProtists" id="HpaP800487"/>
    </source>
</evidence>
<reference evidence="2" key="1">
    <citation type="journal article" date="2010" name="Science">
        <title>Signatures of adaptation to obligate biotrophy in the Hyaloperonospora arabidopsidis genome.</title>
        <authorList>
            <person name="Baxter L."/>
            <person name="Tripathy S."/>
            <person name="Ishaque N."/>
            <person name="Boot N."/>
            <person name="Cabral A."/>
            <person name="Kemen E."/>
            <person name="Thines M."/>
            <person name="Ah-Fong A."/>
            <person name="Anderson R."/>
            <person name="Badejoko W."/>
            <person name="Bittner-Eddy P."/>
            <person name="Boore J.L."/>
            <person name="Chibucos M.C."/>
            <person name="Coates M."/>
            <person name="Dehal P."/>
            <person name="Delehaunty K."/>
            <person name="Dong S."/>
            <person name="Downton P."/>
            <person name="Dumas B."/>
            <person name="Fabro G."/>
            <person name="Fronick C."/>
            <person name="Fuerstenberg S.I."/>
            <person name="Fulton L."/>
            <person name="Gaulin E."/>
            <person name="Govers F."/>
            <person name="Hughes L."/>
            <person name="Humphray S."/>
            <person name="Jiang R.H."/>
            <person name="Judelson H."/>
            <person name="Kamoun S."/>
            <person name="Kyung K."/>
            <person name="Meijer H."/>
            <person name="Minx P."/>
            <person name="Morris P."/>
            <person name="Nelson J."/>
            <person name="Phuntumart V."/>
            <person name="Qutob D."/>
            <person name="Rehmany A."/>
            <person name="Rougon-Cardoso A."/>
            <person name="Ryden P."/>
            <person name="Torto-Alalibo T."/>
            <person name="Studholme D."/>
            <person name="Wang Y."/>
            <person name="Win J."/>
            <person name="Wood J."/>
            <person name="Clifton S.W."/>
            <person name="Rogers J."/>
            <person name="Van den Ackerveken G."/>
            <person name="Jones J.D."/>
            <person name="McDowell J.M."/>
            <person name="Beynon J."/>
            <person name="Tyler B.M."/>
        </authorList>
    </citation>
    <scope>NUCLEOTIDE SEQUENCE [LARGE SCALE GENOMIC DNA]</scope>
    <source>
        <strain evidence="2">Emoy2</strain>
    </source>
</reference>